<keyword evidence="2" id="KW-1185">Reference proteome</keyword>
<accession>A0ABV0YPP4</accession>
<evidence type="ECO:0000313" key="2">
    <source>
        <dbReference type="Proteomes" id="UP001469553"/>
    </source>
</evidence>
<reference evidence="1 2" key="1">
    <citation type="submission" date="2021-06" db="EMBL/GenBank/DDBJ databases">
        <authorList>
            <person name="Palmer J.M."/>
        </authorList>
    </citation>
    <scope>NUCLEOTIDE SEQUENCE [LARGE SCALE GENOMIC DNA]</scope>
    <source>
        <strain evidence="1 2">AS_MEX2019</strain>
        <tissue evidence="1">Muscle</tissue>
    </source>
</reference>
<dbReference type="EMBL" id="JAHRIP010038463">
    <property type="protein sequence ID" value="MEQ2295340.1"/>
    <property type="molecule type" value="Genomic_DNA"/>
</dbReference>
<organism evidence="1 2">
    <name type="scientific">Ameca splendens</name>
    <dbReference type="NCBI Taxonomy" id="208324"/>
    <lineage>
        <taxon>Eukaryota</taxon>
        <taxon>Metazoa</taxon>
        <taxon>Chordata</taxon>
        <taxon>Craniata</taxon>
        <taxon>Vertebrata</taxon>
        <taxon>Euteleostomi</taxon>
        <taxon>Actinopterygii</taxon>
        <taxon>Neopterygii</taxon>
        <taxon>Teleostei</taxon>
        <taxon>Neoteleostei</taxon>
        <taxon>Acanthomorphata</taxon>
        <taxon>Ovalentaria</taxon>
        <taxon>Atherinomorphae</taxon>
        <taxon>Cyprinodontiformes</taxon>
        <taxon>Goodeidae</taxon>
        <taxon>Ameca</taxon>
    </lineage>
</organism>
<protein>
    <submittedName>
        <fullName evidence="1">Uncharacterized protein</fullName>
    </submittedName>
</protein>
<name>A0ABV0YPP4_9TELE</name>
<evidence type="ECO:0000313" key="1">
    <source>
        <dbReference type="EMBL" id="MEQ2295340.1"/>
    </source>
</evidence>
<dbReference type="Proteomes" id="UP001469553">
    <property type="component" value="Unassembled WGS sequence"/>
</dbReference>
<gene>
    <name evidence="1" type="ORF">AMECASPLE_013071</name>
</gene>
<sequence length="111" mass="12640">MYCDVVSSVPVLFERPANWLSGYMDQEGGALSHQTQVSDQRGESGPFSSKQHLGRFVFLRACSTATSICILTFRNSFTFRGEMGLMFNVLKNVRKRFCSENHYVVNFRVSK</sequence>
<proteinExistence type="predicted"/>
<comment type="caution">
    <text evidence="1">The sequence shown here is derived from an EMBL/GenBank/DDBJ whole genome shotgun (WGS) entry which is preliminary data.</text>
</comment>